<organism evidence="5">
    <name type="scientific">freshwater metagenome</name>
    <dbReference type="NCBI Taxonomy" id="449393"/>
    <lineage>
        <taxon>unclassified sequences</taxon>
        <taxon>metagenomes</taxon>
        <taxon>ecological metagenomes</taxon>
    </lineage>
</organism>
<evidence type="ECO:0000256" key="2">
    <source>
        <dbReference type="ARBA" id="ARBA00022801"/>
    </source>
</evidence>
<dbReference type="EMBL" id="CAFBPM010000015">
    <property type="protein sequence ID" value="CAB5028643.1"/>
    <property type="molecule type" value="Genomic_DNA"/>
</dbReference>
<keyword evidence="2" id="KW-0378">Hydrolase</keyword>
<dbReference type="EMBL" id="CAFABE010000039">
    <property type="protein sequence ID" value="CAB4828801.1"/>
    <property type="molecule type" value="Genomic_DNA"/>
</dbReference>
<dbReference type="CDD" id="cd03443">
    <property type="entry name" value="PaaI_thioesterase"/>
    <property type="match status" value="1"/>
</dbReference>
<evidence type="ECO:0000259" key="3">
    <source>
        <dbReference type="Pfam" id="PF03061"/>
    </source>
</evidence>
<sequence length="147" mass="15703">MSSNPRVLLTSLFMGTHSMQVPPNSDLTLGMICLDKDTPGVTTWQMGADERFENPAGIMQGGFLSAFADSTMGAAAVTFTQGRKVFAANAELKISFMAPVVTGSVLTCTAHVVSGGERVAFVEASIEDQDGKLMARATSTYLFRERK</sequence>
<dbReference type="InterPro" id="IPR006683">
    <property type="entry name" value="Thioestr_dom"/>
</dbReference>
<dbReference type="SUPFAM" id="SSF54637">
    <property type="entry name" value="Thioesterase/thiol ester dehydrase-isomerase"/>
    <property type="match status" value="1"/>
</dbReference>
<dbReference type="PANTHER" id="PTHR21660:SF1">
    <property type="entry name" value="ACYL-COENZYME A THIOESTERASE 13"/>
    <property type="match status" value="1"/>
</dbReference>
<dbReference type="PANTHER" id="PTHR21660">
    <property type="entry name" value="THIOESTERASE SUPERFAMILY MEMBER-RELATED"/>
    <property type="match status" value="1"/>
</dbReference>
<evidence type="ECO:0000313" key="5">
    <source>
        <dbReference type="EMBL" id="CAB4884291.1"/>
    </source>
</evidence>
<dbReference type="Pfam" id="PF03061">
    <property type="entry name" value="4HBT"/>
    <property type="match status" value="1"/>
</dbReference>
<accession>A0A6J7EQ10</accession>
<reference evidence="5" key="1">
    <citation type="submission" date="2020-05" db="EMBL/GenBank/DDBJ databases">
        <authorList>
            <person name="Chiriac C."/>
            <person name="Salcher M."/>
            <person name="Ghai R."/>
            <person name="Kavagutti S V."/>
        </authorList>
    </citation>
    <scope>NUCLEOTIDE SEQUENCE</scope>
</reference>
<dbReference type="EMBL" id="CAFBLT010000004">
    <property type="protein sequence ID" value="CAB4884291.1"/>
    <property type="molecule type" value="Genomic_DNA"/>
</dbReference>
<dbReference type="InterPro" id="IPR029069">
    <property type="entry name" value="HotDog_dom_sf"/>
</dbReference>
<dbReference type="InterPro" id="IPR003736">
    <property type="entry name" value="PAAI_dom"/>
</dbReference>
<gene>
    <name evidence="4" type="ORF">UFOPK3164_00961</name>
    <name evidence="5" type="ORF">UFOPK3427_01871</name>
    <name evidence="6" type="ORF">UFOPK4112_01421</name>
</gene>
<evidence type="ECO:0000313" key="6">
    <source>
        <dbReference type="EMBL" id="CAB5028643.1"/>
    </source>
</evidence>
<feature type="domain" description="Thioesterase" evidence="3">
    <location>
        <begin position="57"/>
        <end position="134"/>
    </location>
</feature>
<name>A0A6J7EQ10_9ZZZZ</name>
<proteinExistence type="inferred from homology"/>
<evidence type="ECO:0000256" key="1">
    <source>
        <dbReference type="ARBA" id="ARBA00008324"/>
    </source>
</evidence>
<protein>
    <submittedName>
        <fullName evidence="5">Unannotated protein</fullName>
    </submittedName>
</protein>
<dbReference type="AlphaFoldDB" id="A0A6J7EQ10"/>
<evidence type="ECO:0000313" key="4">
    <source>
        <dbReference type="EMBL" id="CAB4828801.1"/>
    </source>
</evidence>
<comment type="similarity">
    <text evidence="1">Belongs to the thioesterase PaaI family.</text>
</comment>
<dbReference type="InterPro" id="IPR039298">
    <property type="entry name" value="ACOT13"/>
</dbReference>
<dbReference type="Gene3D" id="3.10.129.10">
    <property type="entry name" value="Hotdog Thioesterase"/>
    <property type="match status" value="1"/>
</dbReference>
<dbReference type="NCBIfam" id="TIGR00369">
    <property type="entry name" value="unchar_dom_1"/>
    <property type="match status" value="1"/>
</dbReference>
<dbReference type="GO" id="GO:0047617">
    <property type="term" value="F:fatty acyl-CoA hydrolase activity"/>
    <property type="evidence" value="ECO:0007669"/>
    <property type="project" value="InterPro"/>
</dbReference>